<feature type="domain" description="SUI1" evidence="4">
    <location>
        <begin position="56"/>
        <end position="122"/>
    </location>
</feature>
<evidence type="ECO:0000259" key="4">
    <source>
        <dbReference type="PROSITE" id="PS50296"/>
    </source>
</evidence>
<dbReference type="GO" id="GO:0003729">
    <property type="term" value="F:mRNA binding"/>
    <property type="evidence" value="ECO:0007669"/>
    <property type="project" value="TreeGrafter"/>
</dbReference>
<dbReference type="CDD" id="cd11567">
    <property type="entry name" value="YciH_like"/>
    <property type="match status" value="1"/>
</dbReference>
<dbReference type="EMBL" id="JACHLK010000023">
    <property type="protein sequence ID" value="MBB6563789.1"/>
    <property type="molecule type" value="Genomic_DNA"/>
</dbReference>
<organism evidence="5 6">
    <name type="scientific">Acidovorax soli</name>
    <dbReference type="NCBI Taxonomy" id="592050"/>
    <lineage>
        <taxon>Bacteria</taxon>
        <taxon>Pseudomonadati</taxon>
        <taxon>Pseudomonadota</taxon>
        <taxon>Betaproteobacteria</taxon>
        <taxon>Burkholderiales</taxon>
        <taxon>Comamonadaceae</taxon>
        <taxon>Acidovorax</taxon>
    </lineage>
</organism>
<dbReference type="SUPFAM" id="SSF55159">
    <property type="entry name" value="eIF1-like"/>
    <property type="match status" value="1"/>
</dbReference>
<evidence type="ECO:0000313" key="6">
    <source>
        <dbReference type="Proteomes" id="UP000575083"/>
    </source>
</evidence>
<dbReference type="PROSITE" id="PS50296">
    <property type="entry name" value="SUI1"/>
    <property type="match status" value="1"/>
</dbReference>
<dbReference type="GO" id="GO:0006417">
    <property type="term" value="P:regulation of translation"/>
    <property type="evidence" value="ECO:0007669"/>
    <property type="project" value="UniProtKB-KW"/>
</dbReference>
<comment type="caution">
    <text evidence="5">The sequence shown here is derived from an EMBL/GenBank/DDBJ whole genome shotgun (WGS) entry which is preliminary data.</text>
</comment>
<dbReference type="GO" id="GO:0003743">
    <property type="term" value="F:translation initiation factor activity"/>
    <property type="evidence" value="ECO:0007669"/>
    <property type="project" value="UniProtKB-KW"/>
</dbReference>
<dbReference type="Proteomes" id="UP000575083">
    <property type="component" value="Unassembled WGS sequence"/>
</dbReference>
<gene>
    <name evidence="5" type="ORF">HNP48_006515</name>
</gene>
<comment type="similarity">
    <text evidence="1">Belongs to the SUI1 family.</text>
</comment>
<dbReference type="PANTHER" id="PTHR12789:SF0">
    <property type="entry name" value="DENSITY-REGULATED PROTEIN"/>
    <property type="match status" value="1"/>
</dbReference>
<keyword evidence="6" id="KW-1185">Reference proteome</keyword>
<dbReference type="InterPro" id="IPR001950">
    <property type="entry name" value="SUI1"/>
</dbReference>
<sequence length="130" mass="13237">MAPAPKKSLSDLASLGGLVYSTESGRMCPDCRQPIGQCACKELAKAAVPAGDGIVRVSRETKGRGGKAVTLVKGVLVDAAALDQLGKQLKAACGCGGTVKDGVIEVQGDHVERVMAALQKLGHKVKRAGG</sequence>
<dbReference type="NCBIfam" id="NF005297">
    <property type="entry name" value="PRK06824.1"/>
    <property type="match status" value="1"/>
</dbReference>
<evidence type="ECO:0000256" key="1">
    <source>
        <dbReference type="ARBA" id="ARBA00005422"/>
    </source>
</evidence>
<dbReference type="PIRSF" id="PIRSF037511">
    <property type="entry name" value="Transl_init_SUI1_pro"/>
    <property type="match status" value="1"/>
</dbReference>
<dbReference type="PANTHER" id="PTHR12789">
    <property type="entry name" value="DENSITY-REGULATED PROTEIN HOMOLOG"/>
    <property type="match status" value="1"/>
</dbReference>
<evidence type="ECO:0000256" key="2">
    <source>
        <dbReference type="ARBA" id="ARBA00022845"/>
    </source>
</evidence>
<dbReference type="InterPro" id="IPR005872">
    <property type="entry name" value="SUI1_arc_bac"/>
</dbReference>
<dbReference type="GO" id="GO:0001731">
    <property type="term" value="P:formation of translation preinitiation complex"/>
    <property type="evidence" value="ECO:0007669"/>
    <property type="project" value="TreeGrafter"/>
</dbReference>
<dbReference type="InterPro" id="IPR036877">
    <property type="entry name" value="SUI1_dom_sf"/>
</dbReference>
<proteinExistence type="inferred from homology"/>
<dbReference type="GO" id="GO:0002188">
    <property type="term" value="P:translation reinitiation"/>
    <property type="evidence" value="ECO:0007669"/>
    <property type="project" value="TreeGrafter"/>
</dbReference>
<name>A0A7X0UD81_9BURK</name>
<dbReference type="FunFam" id="3.30.780.10:FF:000002">
    <property type="entry name" value="Stress response translation initiation inhibitor"/>
    <property type="match status" value="1"/>
</dbReference>
<keyword evidence="3" id="KW-0648">Protein biosynthesis</keyword>
<keyword evidence="2" id="KW-0810">Translation regulation</keyword>
<keyword evidence="5" id="KW-0396">Initiation factor</keyword>
<accession>A0A7X0UD81</accession>
<evidence type="ECO:0000313" key="5">
    <source>
        <dbReference type="EMBL" id="MBB6563789.1"/>
    </source>
</evidence>
<reference evidence="5 6" key="1">
    <citation type="submission" date="2020-08" db="EMBL/GenBank/DDBJ databases">
        <title>Functional genomics of gut bacteria from endangered species of beetles.</title>
        <authorList>
            <person name="Carlos-Shanley C."/>
        </authorList>
    </citation>
    <scope>NUCLEOTIDE SEQUENCE [LARGE SCALE GENOMIC DNA]</scope>
    <source>
        <strain evidence="5 6">S00198</strain>
    </source>
</reference>
<dbReference type="AlphaFoldDB" id="A0A7X0UD81"/>
<protein>
    <submittedName>
        <fullName evidence="5">Translation initiation factor 1</fullName>
    </submittedName>
</protein>
<dbReference type="Pfam" id="PF01253">
    <property type="entry name" value="SUI1"/>
    <property type="match status" value="1"/>
</dbReference>
<dbReference type="NCBIfam" id="TIGR01158">
    <property type="entry name" value="SUI1_rel"/>
    <property type="match status" value="1"/>
</dbReference>
<dbReference type="Gene3D" id="3.30.780.10">
    <property type="entry name" value="SUI1-like domain"/>
    <property type="match status" value="1"/>
</dbReference>
<dbReference type="InterPro" id="IPR050318">
    <property type="entry name" value="DENR/SUI1_TIF"/>
</dbReference>
<dbReference type="RefSeq" id="WP_184865170.1">
    <property type="nucleotide sequence ID" value="NZ_JACHLK010000023.1"/>
</dbReference>
<evidence type="ECO:0000256" key="3">
    <source>
        <dbReference type="ARBA" id="ARBA00022917"/>
    </source>
</evidence>